<feature type="domain" description="HTH cro/C1-type" evidence="2">
    <location>
        <begin position="6"/>
        <end position="60"/>
    </location>
</feature>
<dbReference type="InterPro" id="IPR001387">
    <property type="entry name" value="Cro/C1-type_HTH"/>
</dbReference>
<dbReference type="Gene3D" id="1.10.260.40">
    <property type="entry name" value="lambda repressor-like DNA-binding domains"/>
    <property type="match status" value="1"/>
</dbReference>
<accession>A0ABV1HQU5</accession>
<evidence type="ECO:0000313" key="4">
    <source>
        <dbReference type="Proteomes" id="UP001437460"/>
    </source>
</evidence>
<dbReference type="SUPFAM" id="SSF47413">
    <property type="entry name" value="lambda repressor-like DNA-binding domains"/>
    <property type="match status" value="1"/>
</dbReference>
<proteinExistence type="predicted"/>
<dbReference type="CDD" id="cd00093">
    <property type="entry name" value="HTH_XRE"/>
    <property type="match status" value="1"/>
</dbReference>
<evidence type="ECO:0000259" key="2">
    <source>
        <dbReference type="PROSITE" id="PS50943"/>
    </source>
</evidence>
<name>A0ABV1HQU5_9FIRM</name>
<dbReference type="SUPFAM" id="SSF51182">
    <property type="entry name" value="RmlC-like cupins"/>
    <property type="match status" value="1"/>
</dbReference>
<dbReference type="Gene3D" id="2.60.120.10">
    <property type="entry name" value="Jelly Rolls"/>
    <property type="match status" value="1"/>
</dbReference>
<gene>
    <name evidence="3" type="ORF">WMO41_13670</name>
</gene>
<dbReference type="CDD" id="cd02208">
    <property type="entry name" value="cupin_RmlC-like"/>
    <property type="match status" value="1"/>
</dbReference>
<sequence length="176" mass="20346">MIGERMHSIRLKNNLTLKELGERTDLSPAYLSNVENGRTSPTLENLERICRALQYDLPQLVSETVDYHPLIRKAERKNVYRNNYRVKNELLTPPGVLMRGSCLTLYDGDDTEDVSLGHEHDEYFVVAKGQLRIVLNDSEEYWMEEGDAIYVRARTPHRFQRIGEGDTVLYVTTAMI</sequence>
<dbReference type="SMART" id="SM00530">
    <property type="entry name" value="HTH_XRE"/>
    <property type="match status" value="1"/>
</dbReference>
<dbReference type="PROSITE" id="PS50943">
    <property type="entry name" value="HTH_CROC1"/>
    <property type="match status" value="1"/>
</dbReference>
<organism evidence="3 4">
    <name type="scientific">Ventrimonas faecis</name>
    <dbReference type="NCBI Taxonomy" id="3133170"/>
    <lineage>
        <taxon>Bacteria</taxon>
        <taxon>Bacillati</taxon>
        <taxon>Bacillota</taxon>
        <taxon>Clostridia</taxon>
        <taxon>Lachnospirales</taxon>
        <taxon>Lachnospiraceae</taxon>
        <taxon>Ventrimonas</taxon>
    </lineage>
</organism>
<dbReference type="RefSeq" id="WP_349230239.1">
    <property type="nucleotide sequence ID" value="NZ_JBBMFJ010000034.1"/>
</dbReference>
<dbReference type="PANTHER" id="PTHR46797:SF1">
    <property type="entry name" value="METHYLPHOSPHONATE SYNTHASE"/>
    <property type="match status" value="1"/>
</dbReference>
<protein>
    <submittedName>
        <fullName evidence="3">Helix-turn-helix domain-containing protein</fullName>
    </submittedName>
</protein>
<dbReference type="EMBL" id="JBBMFJ010000034">
    <property type="protein sequence ID" value="MEQ2564197.1"/>
    <property type="molecule type" value="Genomic_DNA"/>
</dbReference>
<keyword evidence="1" id="KW-0238">DNA-binding</keyword>
<comment type="caution">
    <text evidence="3">The sequence shown here is derived from an EMBL/GenBank/DDBJ whole genome shotgun (WGS) entry which is preliminary data.</text>
</comment>
<dbReference type="InterPro" id="IPR011051">
    <property type="entry name" value="RmlC_Cupin_sf"/>
</dbReference>
<dbReference type="Pfam" id="PF01381">
    <property type="entry name" value="HTH_3"/>
    <property type="match status" value="1"/>
</dbReference>
<reference evidence="3 4" key="1">
    <citation type="submission" date="2024-03" db="EMBL/GenBank/DDBJ databases">
        <title>Human intestinal bacterial collection.</title>
        <authorList>
            <person name="Pauvert C."/>
            <person name="Hitch T.C.A."/>
            <person name="Clavel T."/>
        </authorList>
    </citation>
    <scope>NUCLEOTIDE SEQUENCE [LARGE SCALE GENOMIC DNA]</scope>
    <source>
        <strain evidence="3 4">CLA-AP-H27</strain>
    </source>
</reference>
<dbReference type="InterPro" id="IPR050807">
    <property type="entry name" value="TransReg_Diox_bact_type"/>
</dbReference>
<dbReference type="Pfam" id="PF07883">
    <property type="entry name" value="Cupin_2"/>
    <property type="match status" value="1"/>
</dbReference>
<keyword evidence="4" id="KW-1185">Reference proteome</keyword>
<evidence type="ECO:0000256" key="1">
    <source>
        <dbReference type="ARBA" id="ARBA00023125"/>
    </source>
</evidence>
<dbReference type="InterPro" id="IPR013096">
    <property type="entry name" value="Cupin_2"/>
</dbReference>
<dbReference type="InterPro" id="IPR010982">
    <property type="entry name" value="Lambda_DNA-bd_dom_sf"/>
</dbReference>
<evidence type="ECO:0000313" key="3">
    <source>
        <dbReference type="EMBL" id="MEQ2564197.1"/>
    </source>
</evidence>
<dbReference type="Proteomes" id="UP001437460">
    <property type="component" value="Unassembled WGS sequence"/>
</dbReference>
<dbReference type="PANTHER" id="PTHR46797">
    <property type="entry name" value="HTH-TYPE TRANSCRIPTIONAL REGULATOR"/>
    <property type="match status" value="1"/>
</dbReference>
<dbReference type="InterPro" id="IPR014710">
    <property type="entry name" value="RmlC-like_jellyroll"/>
</dbReference>